<name>A0A401TR48_CHIPU</name>
<reference evidence="1 2" key="1">
    <citation type="journal article" date="2018" name="Nat. Ecol. Evol.">
        <title>Shark genomes provide insights into elasmobranch evolution and the origin of vertebrates.</title>
        <authorList>
            <person name="Hara Y"/>
            <person name="Yamaguchi K"/>
            <person name="Onimaru K"/>
            <person name="Kadota M"/>
            <person name="Koyanagi M"/>
            <person name="Keeley SD"/>
            <person name="Tatsumi K"/>
            <person name="Tanaka K"/>
            <person name="Motone F"/>
            <person name="Kageyama Y"/>
            <person name="Nozu R"/>
            <person name="Adachi N"/>
            <person name="Nishimura O"/>
            <person name="Nakagawa R"/>
            <person name="Tanegashima C"/>
            <person name="Kiyatake I"/>
            <person name="Matsumoto R"/>
            <person name="Murakumo K"/>
            <person name="Nishida K"/>
            <person name="Terakita A"/>
            <person name="Kuratani S"/>
            <person name="Sato K"/>
            <person name="Hyodo S Kuraku.S."/>
        </authorList>
    </citation>
    <scope>NUCLEOTIDE SEQUENCE [LARGE SCALE GENOMIC DNA]</scope>
</reference>
<dbReference type="EMBL" id="BEZZ01141097">
    <property type="protein sequence ID" value="GCC45072.1"/>
    <property type="molecule type" value="Genomic_DNA"/>
</dbReference>
<gene>
    <name evidence="1" type="ORF">chiPu_0028819</name>
</gene>
<evidence type="ECO:0000313" key="2">
    <source>
        <dbReference type="Proteomes" id="UP000287033"/>
    </source>
</evidence>
<evidence type="ECO:0000313" key="1">
    <source>
        <dbReference type="EMBL" id="GCC45072.1"/>
    </source>
</evidence>
<comment type="caution">
    <text evidence="1">The sequence shown here is derived from an EMBL/GenBank/DDBJ whole genome shotgun (WGS) entry which is preliminary data.</text>
</comment>
<dbReference type="Proteomes" id="UP000287033">
    <property type="component" value="Unassembled WGS sequence"/>
</dbReference>
<dbReference type="AlphaFoldDB" id="A0A401TR48"/>
<keyword evidence="2" id="KW-1185">Reference proteome</keyword>
<accession>A0A401TR48</accession>
<protein>
    <submittedName>
        <fullName evidence="1">Uncharacterized protein</fullName>
    </submittedName>
</protein>
<dbReference type="STRING" id="137246.A0A401TR48"/>
<proteinExistence type="predicted"/>
<feature type="non-terminal residue" evidence="1">
    <location>
        <position position="85"/>
    </location>
</feature>
<dbReference type="OrthoDB" id="301415at2759"/>
<sequence>MSITVPGLPQNPTLQLQEVVLVDTRGEVLQREPLGNISGDGIFLVKFQELPGRPFHVQLNGQSEMETKFLRQSPSINTVTHTTVK</sequence>
<organism evidence="1 2">
    <name type="scientific">Chiloscyllium punctatum</name>
    <name type="common">Brownbanded bambooshark</name>
    <name type="synonym">Hemiscyllium punctatum</name>
    <dbReference type="NCBI Taxonomy" id="137246"/>
    <lineage>
        <taxon>Eukaryota</taxon>
        <taxon>Metazoa</taxon>
        <taxon>Chordata</taxon>
        <taxon>Craniata</taxon>
        <taxon>Vertebrata</taxon>
        <taxon>Chondrichthyes</taxon>
        <taxon>Elasmobranchii</taxon>
        <taxon>Galeomorphii</taxon>
        <taxon>Galeoidea</taxon>
        <taxon>Orectolobiformes</taxon>
        <taxon>Hemiscylliidae</taxon>
        <taxon>Chiloscyllium</taxon>
    </lineage>
</organism>